<reference evidence="2 3" key="2">
    <citation type="submission" date="2018-06" db="EMBL/GenBank/DDBJ databases">
        <title>Comparative genomics of rhizobia nodulating Arachis hypogaea in China.</title>
        <authorList>
            <person name="Li Y."/>
        </authorList>
    </citation>
    <scope>NUCLEOTIDE SEQUENCE [LARGE SCALE GENOMIC DNA]</scope>
    <source>
        <strain evidence="2 3">CCBAU 51658</strain>
        <plasmid evidence="2 3">unnamed</plasmid>
    </source>
</reference>
<proteinExistence type="predicted"/>
<dbReference type="SUPFAM" id="SSF54909">
    <property type="entry name" value="Dimeric alpha+beta barrel"/>
    <property type="match status" value="1"/>
</dbReference>
<dbReference type="RefSeq" id="WP_128930091.1">
    <property type="nucleotide sequence ID" value="NZ_BMHC01000007.1"/>
</dbReference>
<geneLocation type="plasmid" evidence="2 3">
    <name>unnamed</name>
</geneLocation>
<evidence type="ECO:0000313" key="3">
    <source>
        <dbReference type="Proteomes" id="UP000593880"/>
    </source>
</evidence>
<sequence length="119" mass="13359">MPIQSRFVLIASMDVDPAHEDLFNEVYDGEHVPHLLKVPGVHSVTRVKGVPFAFAIANGIKDMPAPKPIYTAIYEIDHPDVLKSAEWAKAVEAGRWASEVRPHTRNRHHAVYQRQSTSP</sequence>
<evidence type="ECO:0000313" key="2">
    <source>
        <dbReference type="EMBL" id="QOZ64944.1"/>
    </source>
</evidence>
<evidence type="ECO:0000313" key="1">
    <source>
        <dbReference type="EMBL" id="GGI25933.1"/>
    </source>
</evidence>
<protein>
    <recommendedName>
        <fullName evidence="5">EthD domain-containing protein</fullName>
    </recommendedName>
</protein>
<evidence type="ECO:0008006" key="5">
    <source>
        <dbReference type="Google" id="ProtNLM"/>
    </source>
</evidence>
<organism evidence="1 4">
    <name type="scientific">Bradyrhizobium guangdongense</name>
    <dbReference type="NCBI Taxonomy" id="1325090"/>
    <lineage>
        <taxon>Bacteria</taxon>
        <taxon>Pseudomonadati</taxon>
        <taxon>Pseudomonadota</taxon>
        <taxon>Alphaproteobacteria</taxon>
        <taxon>Hyphomicrobiales</taxon>
        <taxon>Nitrobacteraceae</taxon>
        <taxon>Bradyrhizobium</taxon>
    </lineage>
</organism>
<dbReference type="Proteomes" id="UP000593880">
    <property type="component" value="Plasmid unnamed"/>
</dbReference>
<reference evidence="1" key="3">
    <citation type="submission" date="2022-12" db="EMBL/GenBank/DDBJ databases">
        <authorList>
            <person name="Sun Q."/>
            <person name="Zhou Y."/>
        </authorList>
    </citation>
    <scope>NUCLEOTIDE SEQUENCE</scope>
    <source>
        <strain evidence="1">CGMCC 1.15034</strain>
    </source>
</reference>
<keyword evidence="2" id="KW-0614">Plasmid</keyword>
<name>A0A410VIH4_9BRAD</name>
<evidence type="ECO:0000313" key="4">
    <source>
        <dbReference type="Proteomes" id="UP000625079"/>
    </source>
</evidence>
<dbReference type="EMBL" id="BMHC01000007">
    <property type="protein sequence ID" value="GGI25933.1"/>
    <property type="molecule type" value="Genomic_DNA"/>
</dbReference>
<reference evidence="1" key="1">
    <citation type="journal article" date="2014" name="Int. J. Syst. Evol. Microbiol.">
        <title>Complete genome sequence of Corynebacterium casei LMG S-19264T (=DSM 44701T), isolated from a smear-ripened cheese.</title>
        <authorList>
            <consortium name="US DOE Joint Genome Institute (JGI-PGF)"/>
            <person name="Walter F."/>
            <person name="Albersmeier A."/>
            <person name="Kalinowski J."/>
            <person name="Ruckert C."/>
        </authorList>
    </citation>
    <scope>NUCLEOTIDE SEQUENCE</scope>
    <source>
        <strain evidence="1">CGMCC 1.15034</strain>
    </source>
</reference>
<dbReference type="AlphaFoldDB" id="A0A410VIH4"/>
<dbReference type="OrthoDB" id="3034735at2"/>
<dbReference type="GeneID" id="39481000"/>
<dbReference type="Proteomes" id="UP000625079">
    <property type="component" value="Unassembled WGS sequence"/>
</dbReference>
<dbReference type="InterPro" id="IPR011008">
    <property type="entry name" value="Dimeric_a/b-barrel"/>
</dbReference>
<keyword evidence="3" id="KW-1185">Reference proteome</keyword>
<dbReference type="EMBL" id="CP030058">
    <property type="protein sequence ID" value="QOZ64944.1"/>
    <property type="molecule type" value="Genomic_DNA"/>
</dbReference>
<accession>A0A410VIH4</accession>
<gene>
    <name evidence="1" type="ORF">GCM10010987_36870</name>
    <name evidence="2" type="ORF">XH86_39375</name>
</gene>